<name>A0A2I0J460_PUNGR</name>
<evidence type="ECO:0000313" key="2">
    <source>
        <dbReference type="Proteomes" id="UP000233551"/>
    </source>
</evidence>
<dbReference type="EMBL" id="PGOL01002106">
    <property type="protein sequence ID" value="PKI50516.1"/>
    <property type="molecule type" value="Genomic_DNA"/>
</dbReference>
<proteinExistence type="predicted"/>
<sequence length="196" mass="21714">MENVSRLRSTNPRGFVNLWRRTERIITLKALRWPQGNSNPGLGANLVLEGIEDQVAKAEGLGVAVDSNHLVLLPGLVKEEIDIGGIVGAEAFLLEGFKVWIFKGRGEGILDRVVFQVEMLKTWILRGSNDGVPDDEFGGMRERGFGRGLEGWRGRWGREEREMEVEVGVGFLERLEERLVMAAVAAKEVATAAAME</sequence>
<evidence type="ECO:0000313" key="1">
    <source>
        <dbReference type="EMBL" id="PKI50516.1"/>
    </source>
</evidence>
<protein>
    <submittedName>
        <fullName evidence="1">Uncharacterized protein</fullName>
    </submittedName>
</protein>
<dbReference type="AlphaFoldDB" id="A0A2I0J460"/>
<gene>
    <name evidence="1" type="ORF">CRG98_029091</name>
</gene>
<keyword evidence="2" id="KW-1185">Reference proteome</keyword>
<reference evidence="1 2" key="1">
    <citation type="submission" date="2017-11" db="EMBL/GenBank/DDBJ databases">
        <title>De-novo sequencing of pomegranate (Punica granatum L.) genome.</title>
        <authorList>
            <person name="Akparov Z."/>
            <person name="Amiraslanov A."/>
            <person name="Hajiyeva S."/>
            <person name="Abbasov M."/>
            <person name="Kaur K."/>
            <person name="Hamwieh A."/>
            <person name="Solovyev V."/>
            <person name="Salamov A."/>
            <person name="Braich B."/>
            <person name="Kosarev P."/>
            <person name="Mahmoud A."/>
            <person name="Hajiyev E."/>
            <person name="Babayeva S."/>
            <person name="Izzatullayeva V."/>
            <person name="Mammadov A."/>
            <person name="Mammadov A."/>
            <person name="Sharifova S."/>
            <person name="Ojaghi J."/>
            <person name="Eynullazada K."/>
            <person name="Bayramov B."/>
            <person name="Abdulazimova A."/>
            <person name="Shahmuradov I."/>
        </authorList>
    </citation>
    <scope>NUCLEOTIDE SEQUENCE [LARGE SCALE GENOMIC DNA]</scope>
    <source>
        <strain evidence="2">cv. AG2017</strain>
        <tissue evidence="1">Leaf</tissue>
    </source>
</reference>
<dbReference type="Proteomes" id="UP000233551">
    <property type="component" value="Unassembled WGS sequence"/>
</dbReference>
<comment type="caution">
    <text evidence="1">The sequence shown here is derived from an EMBL/GenBank/DDBJ whole genome shotgun (WGS) entry which is preliminary data.</text>
</comment>
<organism evidence="1 2">
    <name type="scientific">Punica granatum</name>
    <name type="common">Pomegranate</name>
    <dbReference type="NCBI Taxonomy" id="22663"/>
    <lineage>
        <taxon>Eukaryota</taxon>
        <taxon>Viridiplantae</taxon>
        <taxon>Streptophyta</taxon>
        <taxon>Embryophyta</taxon>
        <taxon>Tracheophyta</taxon>
        <taxon>Spermatophyta</taxon>
        <taxon>Magnoliopsida</taxon>
        <taxon>eudicotyledons</taxon>
        <taxon>Gunneridae</taxon>
        <taxon>Pentapetalae</taxon>
        <taxon>rosids</taxon>
        <taxon>malvids</taxon>
        <taxon>Myrtales</taxon>
        <taxon>Lythraceae</taxon>
        <taxon>Punica</taxon>
    </lineage>
</organism>
<accession>A0A2I0J460</accession>